<keyword evidence="1" id="KW-1133">Transmembrane helix</keyword>
<dbReference type="Proteomes" id="UP000460298">
    <property type="component" value="Unassembled WGS sequence"/>
</dbReference>
<dbReference type="GO" id="GO:0008237">
    <property type="term" value="F:metallopeptidase activity"/>
    <property type="evidence" value="ECO:0007669"/>
    <property type="project" value="UniProtKB-KW"/>
</dbReference>
<feature type="transmembrane region" description="Helical" evidence="1">
    <location>
        <begin position="36"/>
        <end position="55"/>
    </location>
</feature>
<feature type="transmembrane region" description="Helical" evidence="1">
    <location>
        <begin position="101"/>
        <end position="123"/>
    </location>
</feature>
<evidence type="ECO:0000313" key="3">
    <source>
        <dbReference type="EMBL" id="KAB2933899.1"/>
    </source>
</evidence>
<organism evidence="3 4">
    <name type="scientific">Leptonema illini</name>
    <dbReference type="NCBI Taxonomy" id="183"/>
    <lineage>
        <taxon>Bacteria</taxon>
        <taxon>Pseudomonadati</taxon>
        <taxon>Spirochaetota</taxon>
        <taxon>Spirochaetia</taxon>
        <taxon>Leptospirales</taxon>
        <taxon>Leptospiraceae</taxon>
        <taxon>Leptonema</taxon>
    </lineage>
</organism>
<comment type="caution">
    <text evidence="3">The sequence shown here is derived from an EMBL/GenBank/DDBJ whole genome shotgun (WGS) entry which is preliminary data.</text>
</comment>
<feature type="transmembrane region" description="Helical" evidence="1">
    <location>
        <begin position="172"/>
        <end position="196"/>
    </location>
</feature>
<gene>
    <name evidence="3" type="ORF">F9K24_05385</name>
</gene>
<keyword evidence="3" id="KW-0645">Protease</keyword>
<dbReference type="AlphaFoldDB" id="A0A833LZJ6"/>
<reference evidence="3 4" key="1">
    <citation type="submission" date="2019-10" db="EMBL/GenBank/DDBJ databases">
        <title>Extracellular Electron Transfer in a Candidatus Methanoperedens spp. Enrichment Culture.</title>
        <authorList>
            <person name="Berger S."/>
            <person name="Rangel Shaw D."/>
            <person name="Berben T."/>
            <person name="In 'T Zandt M."/>
            <person name="Frank J."/>
            <person name="Reimann J."/>
            <person name="Jetten M.S.M."/>
            <person name="Welte C.U."/>
        </authorList>
    </citation>
    <scope>NUCLEOTIDE SEQUENCE [LARGE SCALE GENOMIC DNA]</scope>
    <source>
        <strain evidence="3">SB12</strain>
    </source>
</reference>
<keyword evidence="1" id="KW-0812">Transmembrane</keyword>
<dbReference type="Pfam" id="PF02517">
    <property type="entry name" value="Rce1-like"/>
    <property type="match status" value="1"/>
</dbReference>
<proteinExistence type="predicted"/>
<keyword evidence="3" id="KW-0378">Hydrolase</keyword>
<evidence type="ECO:0000256" key="1">
    <source>
        <dbReference type="SAM" id="Phobius"/>
    </source>
</evidence>
<feature type="transmembrane region" description="Helical" evidence="1">
    <location>
        <begin position="12"/>
        <end position="30"/>
    </location>
</feature>
<dbReference type="GO" id="GO:0004175">
    <property type="term" value="F:endopeptidase activity"/>
    <property type="evidence" value="ECO:0007669"/>
    <property type="project" value="UniProtKB-ARBA"/>
</dbReference>
<dbReference type="InterPro" id="IPR003675">
    <property type="entry name" value="Rce1/LyrA-like_dom"/>
</dbReference>
<accession>A0A833LZJ6</accession>
<keyword evidence="1" id="KW-0472">Membrane</keyword>
<evidence type="ECO:0000313" key="4">
    <source>
        <dbReference type="Proteomes" id="UP000460298"/>
    </source>
</evidence>
<feature type="transmembrane region" description="Helical" evidence="1">
    <location>
        <begin position="76"/>
        <end position="95"/>
    </location>
</feature>
<name>A0A833LZJ6_9LEPT</name>
<dbReference type="GO" id="GO:0006508">
    <property type="term" value="P:proteolysis"/>
    <property type="evidence" value="ECO:0007669"/>
    <property type="project" value="UniProtKB-KW"/>
</dbReference>
<sequence>MPLLPLSSFPPAVRLVLVFTLFALLQSLRFFTSSDFWLDVAMQGVVAPLLFYFVIGWQLRSDAIWPQSPLARIQGFLTGIITGGLFFLLLFFTIPEKSSDVQITGLSILRMAFIVPVVEEIYFRLVLTGSLKQTGLSHAWAIFFSGLFFAFSHEYSVAPFLFPVGLAAGWLFLRFGVIASLSMHVVYNLAILLHAIS</sequence>
<protein>
    <submittedName>
        <fullName evidence="3">CPBP family intramembrane metalloprotease</fullName>
    </submittedName>
</protein>
<keyword evidence="3" id="KW-0482">Metalloprotease</keyword>
<evidence type="ECO:0000259" key="2">
    <source>
        <dbReference type="Pfam" id="PF02517"/>
    </source>
</evidence>
<feature type="domain" description="CAAX prenyl protease 2/Lysostaphin resistance protein A-like" evidence="2">
    <location>
        <begin position="106"/>
        <end position="189"/>
    </location>
</feature>
<dbReference type="EMBL" id="WBUI01000004">
    <property type="protein sequence ID" value="KAB2933899.1"/>
    <property type="molecule type" value="Genomic_DNA"/>
</dbReference>
<dbReference type="GO" id="GO:0080120">
    <property type="term" value="P:CAAX-box protein maturation"/>
    <property type="evidence" value="ECO:0007669"/>
    <property type="project" value="UniProtKB-ARBA"/>
</dbReference>